<feature type="domain" description="GtrA/DPMS transmembrane" evidence="7">
    <location>
        <begin position="16"/>
        <end position="138"/>
    </location>
</feature>
<evidence type="ECO:0000313" key="8">
    <source>
        <dbReference type="EMBL" id="AKK10120.1"/>
    </source>
</evidence>
<dbReference type="PANTHER" id="PTHR38459">
    <property type="entry name" value="PROPHAGE BACTOPRENOL-LINKED GLUCOSE TRANSLOCASE HOMOLOG"/>
    <property type="match status" value="1"/>
</dbReference>
<evidence type="ECO:0000259" key="7">
    <source>
        <dbReference type="Pfam" id="PF04138"/>
    </source>
</evidence>
<dbReference type="Proteomes" id="UP000035548">
    <property type="component" value="Chromosome"/>
</dbReference>
<dbReference type="STRING" id="1072256.CUTER_00455"/>
<keyword evidence="4 6" id="KW-1133">Transmembrane helix</keyword>
<feature type="transmembrane region" description="Helical" evidence="6">
    <location>
        <begin position="111"/>
        <end position="132"/>
    </location>
</feature>
<accession>A0A0G3HBR9</accession>
<dbReference type="GO" id="GO:0000271">
    <property type="term" value="P:polysaccharide biosynthetic process"/>
    <property type="evidence" value="ECO:0007669"/>
    <property type="project" value="InterPro"/>
</dbReference>
<gene>
    <name evidence="8" type="ORF">CUTER_00455</name>
</gene>
<feature type="transmembrane region" description="Helical" evidence="6">
    <location>
        <begin position="82"/>
        <end position="99"/>
    </location>
</feature>
<dbReference type="PANTHER" id="PTHR38459:SF6">
    <property type="entry name" value="ARABINOGALACTAN BIOSYNTHESIS RECRUITING PROTEIN RV3789"/>
    <property type="match status" value="1"/>
</dbReference>
<keyword evidence="9" id="KW-1185">Reference proteome</keyword>
<evidence type="ECO:0000256" key="3">
    <source>
        <dbReference type="ARBA" id="ARBA00022692"/>
    </source>
</evidence>
<protein>
    <submittedName>
        <fullName evidence="8">Putative membrane protein</fullName>
    </submittedName>
</protein>
<comment type="similarity">
    <text evidence="2">Belongs to the GtrA family.</text>
</comment>
<feature type="transmembrane region" description="Helical" evidence="6">
    <location>
        <begin position="45"/>
        <end position="62"/>
    </location>
</feature>
<feature type="transmembrane region" description="Helical" evidence="6">
    <location>
        <begin position="14"/>
        <end position="39"/>
    </location>
</feature>
<dbReference type="KEGG" id="cut:CUTER_00455"/>
<reference evidence="9" key="2">
    <citation type="submission" date="2015-05" db="EMBL/GenBank/DDBJ databases">
        <title>Complete genome sequence of Corynebacterium uterequi DSM 45634, isolated from the uterus of a maiden mare.</title>
        <authorList>
            <person name="Ruckert C."/>
            <person name="Albersmeier A."/>
            <person name="Winkler A."/>
            <person name="Tauch A."/>
        </authorList>
    </citation>
    <scope>NUCLEOTIDE SEQUENCE [LARGE SCALE GENOMIC DNA]</scope>
    <source>
        <strain evidence="9">DSM 45634</strain>
    </source>
</reference>
<evidence type="ECO:0000313" key="9">
    <source>
        <dbReference type="Proteomes" id="UP000035548"/>
    </source>
</evidence>
<dbReference type="Pfam" id="PF04138">
    <property type="entry name" value="GtrA_DPMS_TM"/>
    <property type="match status" value="1"/>
</dbReference>
<dbReference type="PATRIC" id="fig|1072256.5.peg.88"/>
<comment type="subcellular location">
    <subcellularLocation>
        <location evidence="1">Membrane</location>
        <topology evidence="1">Multi-pass membrane protein</topology>
    </subcellularLocation>
</comment>
<proteinExistence type="inferred from homology"/>
<dbReference type="InterPro" id="IPR007267">
    <property type="entry name" value="GtrA_DPMS_TM"/>
</dbReference>
<evidence type="ECO:0000256" key="2">
    <source>
        <dbReference type="ARBA" id="ARBA00009399"/>
    </source>
</evidence>
<dbReference type="GO" id="GO:0005886">
    <property type="term" value="C:plasma membrane"/>
    <property type="evidence" value="ECO:0007669"/>
    <property type="project" value="TreeGrafter"/>
</dbReference>
<evidence type="ECO:0000256" key="1">
    <source>
        <dbReference type="ARBA" id="ARBA00004141"/>
    </source>
</evidence>
<name>A0A0G3HBR9_9CORY</name>
<evidence type="ECO:0000256" key="4">
    <source>
        <dbReference type="ARBA" id="ARBA00022989"/>
    </source>
</evidence>
<keyword evidence="5 6" id="KW-0472">Membrane</keyword>
<dbReference type="AlphaFoldDB" id="A0A0G3HBR9"/>
<dbReference type="EMBL" id="CP011546">
    <property type="protein sequence ID" value="AKK10120.1"/>
    <property type="molecule type" value="Genomic_DNA"/>
</dbReference>
<organism evidence="8 9">
    <name type="scientific">Corynebacterium uterequi</name>
    <dbReference type="NCBI Taxonomy" id="1072256"/>
    <lineage>
        <taxon>Bacteria</taxon>
        <taxon>Bacillati</taxon>
        <taxon>Actinomycetota</taxon>
        <taxon>Actinomycetes</taxon>
        <taxon>Mycobacteriales</taxon>
        <taxon>Corynebacteriaceae</taxon>
        <taxon>Corynebacterium</taxon>
    </lineage>
</organism>
<dbReference type="InterPro" id="IPR051401">
    <property type="entry name" value="GtrA_CellWall_Glycosyl"/>
</dbReference>
<dbReference type="RefSeq" id="WP_236684731.1">
    <property type="nucleotide sequence ID" value="NZ_CP011546.1"/>
</dbReference>
<sequence>MVDSRRTSSLRVQAARFTIAGVGSAFVDGLVTWLLQVGFAVVDGVAARTVGWLAGTLMAYVINRRWTFGADSSKRRFSATMVVYALTYVVNISLYRWLFPTFNHDLEWAQTPALLAAFAISQAVATVINFVVQRRVIFRATRRRRRG</sequence>
<keyword evidence="3 6" id="KW-0812">Transmembrane</keyword>
<evidence type="ECO:0000256" key="5">
    <source>
        <dbReference type="ARBA" id="ARBA00023136"/>
    </source>
</evidence>
<evidence type="ECO:0000256" key="6">
    <source>
        <dbReference type="SAM" id="Phobius"/>
    </source>
</evidence>
<reference evidence="8 9" key="1">
    <citation type="journal article" date="2015" name="Genome Announc.">
        <title>Virulence Factor Genes Detected in the Complete Genome Sequence of Corynebacterium uterequi DSM 45634, Isolated from the Uterus of a Maiden Mare.</title>
        <authorList>
            <person name="Ruckert C."/>
            <person name="Kriete M."/>
            <person name="Jaenicke S."/>
            <person name="Winkler A."/>
            <person name="Tauch A."/>
        </authorList>
    </citation>
    <scope>NUCLEOTIDE SEQUENCE [LARGE SCALE GENOMIC DNA]</scope>
    <source>
        <strain evidence="8 9">DSM 45634</strain>
    </source>
</reference>